<evidence type="ECO:0000313" key="1">
    <source>
        <dbReference type="EMBL" id="KYF76270.1"/>
    </source>
</evidence>
<sequence>MASFPYARDRWYFPGTGVAERKYREIATGERDARLVRLADAEPGAAADLVAAAALRPHVPKETQ</sequence>
<protein>
    <submittedName>
        <fullName evidence="1">Uncharacterized protein</fullName>
    </submittedName>
</protein>
<dbReference type="Proteomes" id="UP000075515">
    <property type="component" value="Unassembled WGS sequence"/>
</dbReference>
<evidence type="ECO:0000313" key="2">
    <source>
        <dbReference type="Proteomes" id="UP000075515"/>
    </source>
</evidence>
<proteinExistence type="predicted"/>
<reference evidence="1 2" key="1">
    <citation type="submission" date="2014-02" db="EMBL/GenBank/DDBJ databases">
        <title>The small core and large imbalanced accessory genome model reveals a collaborative survival strategy of Sorangium cellulosum strains in nature.</title>
        <authorList>
            <person name="Han K."/>
            <person name="Peng R."/>
            <person name="Blom J."/>
            <person name="Li Y.-Z."/>
        </authorList>
    </citation>
    <scope>NUCLEOTIDE SEQUENCE [LARGE SCALE GENOMIC DNA]</scope>
    <source>
        <strain evidence="1 2">So0149</strain>
    </source>
</reference>
<name>A0A150SW52_SORCE</name>
<dbReference type="AlphaFoldDB" id="A0A150SW52"/>
<comment type="caution">
    <text evidence="1">The sequence shown here is derived from an EMBL/GenBank/DDBJ whole genome shotgun (WGS) entry which is preliminary data.</text>
</comment>
<accession>A0A150SW52</accession>
<dbReference type="EMBL" id="JEMC01004049">
    <property type="protein sequence ID" value="KYF76270.1"/>
    <property type="molecule type" value="Genomic_DNA"/>
</dbReference>
<gene>
    <name evidence="1" type="ORF">BE18_26100</name>
</gene>
<organism evidence="1 2">
    <name type="scientific">Sorangium cellulosum</name>
    <name type="common">Polyangium cellulosum</name>
    <dbReference type="NCBI Taxonomy" id="56"/>
    <lineage>
        <taxon>Bacteria</taxon>
        <taxon>Pseudomonadati</taxon>
        <taxon>Myxococcota</taxon>
        <taxon>Polyangia</taxon>
        <taxon>Polyangiales</taxon>
        <taxon>Polyangiaceae</taxon>
        <taxon>Sorangium</taxon>
    </lineage>
</organism>